<comment type="similarity">
    <text evidence="2 10">Belongs to the eIF-2B alpha/beta/delta subunits family.</text>
</comment>
<comment type="subunit">
    <text evidence="9">Component of the translation initiation factor 2B (eIF2B) complex which is a heterodecamer of two sets of five different subunits: alpha, beta, gamma, delta and epsilon. Subunits alpha, beta and delta comprise a regulatory subcomplex and subunits epsilon and gamma comprise a catalytic subcomplex. Within the complex, the hexameric regulatory complex resides at the center, with the two heterodimeric catalytic subcomplexes bound on opposite sides.</text>
</comment>
<evidence type="ECO:0000313" key="12">
    <source>
        <dbReference type="EMBL" id="KAF6307821.1"/>
    </source>
</evidence>
<evidence type="ECO:0000256" key="8">
    <source>
        <dbReference type="ARBA" id="ARBA00044356"/>
    </source>
</evidence>
<evidence type="ECO:0000313" key="13">
    <source>
        <dbReference type="Proteomes" id="UP000527355"/>
    </source>
</evidence>
<feature type="compositionally biased region" description="Basic and acidic residues" evidence="11">
    <location>
        <begin position="160"/>
        <end position="173"/>
    </location>
</feature>
<keyword evidence="4 12" id="KW-0396">Initiation factor</keyword>
<dbReference type="GO" id="GO:0003743">
    <property type="term" value="F:translation initiation factor activity"/>
    <property type="evidence" value="ECO:0007669"/>
    <property type="project" value="UniProtKB-KW"/>
</dbReference>
<dbReference type="InterPro" id="IPR037171">
    <property type="entry name" value="NagB/RpiA_transferase-like"/>
</dbReference>
<feature type="compositionally biased region" description="Basic and acidic residues" evidence="11">
    <location>
        <begin position="95"/>
        <end position="120"/>
    </location>
</feature>
<dbReference type="PANTHER" id="PTHR10233">
    <property type="entry name" value="TRANSLATION INITIATION FACTOR EIF-2B"/>
    <property type="match status" value="1"/>
</dbReference>
<evidence type="ECO:0000256" key="5">
    <source>
        <dbReference type="ARBA" id="ARBA00022917"/>
    </source>
</evidence>
<dbReference type="GO" id="GO:0005829">
    <property type="term" value="C:cytosol"/>
    <property type="evidence" value="ECO:0007669"/>
    <property type="project" value="UniProtKB-SubCell"/>
</dbReference>
<protein>
    <recommendedName>
        <fullName evidence="7">Translation initiation factor eIF2B subunit delta</fullName>
    </recommendedName>
    <alternativeName>
        <fullName evidence="8">eIF2B GDP-GTP exchange factor subunit delta</fullName>
    </alternativeName>
</protein>
<sequence>MAAAAVAVRKDAGSGMKAELSPRPGAAGREMTQEEKLQLRKEKKQQKKKRKEEKGAEQETGPAVSAPQCPGPAKEPPGPGSQLGPAGEKVPAARSKAELRAERRAKQEAERALKQARKGEQGGPPPQSCPSGAGESPSGVKRLPEHTQADDPTLLRRLVKKPERQQVPTRKDYGSKVSLFSHLPQYSRQNSLTQCMSIPSSVIHPAMVRLGLQYSQGLVSGSNARCIALLRALQQVIQDYTTPPNEELSRDLVNKLKPYFSFLNQCRPLSASMCNAIKFLNKEITGVSGSKREEEAKSELRVAIDRYVQEKIVLAARAISRFAYKKISDGDVILVYGCSSLVSRILQEAWAEGRRFRVVVVDSRPRLEGKHMLRSLVRAGVPASYLLIPAASYVLPEVRAEKSKPFSPTLGSHLPRVIIT</sequence>
<evidence type="ECO:0000256" key="10">
    <source>
        <dbReference type="RuleBase" id="RU003814"/>
    </source>
</evidence>
<dbReference type="AlphaFoldDB" id="A0A7J7U4R0"/>
<feature type="compositionally biased region" description="Basic residues" evidence="11">
    <location>
        <begin position="41"/>
        <end position="51"/>
    </location>
</feature>
<feature type="compositionally biased region" description="Pro residues" evidence="11">
    <location>
        <begin position="69"/>
        <end position="79"/>
    </location>
</feature>
<evidence type="ECO:0000256" key="2">
    <source>
        <dbReference type="ARBA" id="ARBA00007251"/>
    </source>
</evidence>
<dbReference type="Gene3D" id="3.40.50.10470">
    <property type="entry name" value="Translation initiation factor eif-2b, domain 2"/>
    <property type="match status" value="1"/>
</dbReference>
<name>A0A7J7U4R0_MYOMY</name>
<dbReference type="EMBL" id="JABWUV010000014">
    <property type="protein sequence ID" value="KAF6307821.1"/>
    <property type="molecule type" value="Genomic_DNA"/>
</dbReference>
<evidence type="ECO:0000256" key="3">
    <source>
        <dbReference type="ARBA" id="ARBA00022490"/>
    </source>
</evidence>
<proteinExistence type="inferred from homology"/>
<evidence type="ECO:0000256" key="6">
    <source>
        <dbReference type="ARBA" id="ARBA00043898"/>
    </source>
</evidence>
<keyword evidence="3" id="KW-0963">Cytoplasm</keyword>
<evidence type="ECO:0000256" key="11">
    <source>
        <dbReference type="SAM" id="MobiDB-lite"/>
    </source>
</evidence>
<evidence type="ECO:0000256" key="7">
    <source>
        <dbReference type="ARBA" id="ARBA00044147"/>
    </source>
</evidence>
<dbReference type="Pfam" id="PF01008">
    <property type="entry name" value="IF-2B"/>
    <property type="match status" value="1"/>
</dbReference>
<accession>A0A7J7U4R0</accession>
<dbReference type="Proteomes" id="UP000527355">
    <property type="component" value="Unassembled WGS sequence"/>
</dbReference>
<dbReference type="SUPFAM" id="SSF100950">
    <property type="entry name" value="NagB/RpiA/CoA transferase-like"/>
    <property type="match status" value="1"/>
</dbReference>
<evidence type="ECO:0000256" key="9">
    <source>
        <dbReference type="ARBA" id="ARBA00046432"/>
    </source>
</evidence>
<dbReference type="VEuPathDB" id="HostDB:GeneID_118669166"/>
<feature type="compositionally biased region" description="Basic and acidic residues" evidence="11">
    <location>
        <begin position="31"/>
        <end position="40"/>
    </location>
</feature>
<comment type="subcellular location">
    <subcellularLocation>
        <location evidence="1">Cytoplasm</location>
        <location evidence="1">Cytosol</location>
    </subcellularLocation>
</comment>
<comment type="function">
    <text evidence="6">Acts as a component of the translation initiation factor 2B (eIF2B) complex, which catalyzes the exchange of GDP for GTP on eukaryotic initiation factor 2 (eIF2) gamma subunit. Its guanine nucleotide exchange factor activity is repressed when bound to eIF2 complex phosphorylated on the alpha subunit, thereby limiting the amount of methionyl-initiator methionine tRNA available to the ribosome and consequently global translation is repressed.</text>
</comment>
<organism evidence="12 13">
    <name type="scientific">Myotis myotis</name>
    <name type="common">Greater mouse-eared bat</name>
    <name type="synonym">Vespertilio myotis</name>
    <dbReference type="NCBI Taxonomy" id="51298"/>
    <lineage>
        <taxon>Eukaryota</taxon>
        <taxon>Metazoa</taxon>
        <taxon>Chordata</taxon>
        <taxon>Craniata</taxon>
        <taxon>Vertebrata</taxon>
        <taxon>Euteleostomi</taxon>
        <taxon>Mammalia</taxon>
        <taxon>Eutheria</taxon>
        <taxon>Laurasiatheria</taxon>
        <taxon>Chiroptera</taxon>
        <taxon>Yangochiroptera</taxon>
        <taxon>Vespertilionidae</taxon>
        <taxon>Myotis</taxon>
    </lineage>
</organism>
<reference evidence="12 13" key="1">
    <citation type="journal article" date="2020" name="Nature">
        <title>Six reference-quality genomes reveal evolution of bat adaptations.</title>
        <authorList>
            <person name="Jebb D."/>
            <person name="Huang Z."/>
            <person name="Pippel M."/>
            <person name="Hughes G.M."/>
            <person name="Lavrichenko K."/>
            <person name="Devanna P."/>
            <person name="Winkler S."/>
            <person name="Jermiin L.S."/>
            <person name="Skirmuntt E.C."/>
            <person name="Katzourakis A."/>
            <person name="Burkitt-Gray L."/>
            <person name="Ray D.A."/>
            <person name="Sullivan K.A.M."/>
            <person name="Roscito J.G."/>
            <person name="Kirilenko B.M."/>
            <person name="Davalos L.M."/>
            <person name="Corthals A.P."/>
            <person name="Power M.L."/>
            <person name="Jones G."/>
            <person name="Ransome R.D."/>
            <person name="Dechmann D.K.N."/>
            <person name="Locatelli A.G."/>
            <person name="Puechmaille S.J."/>
            <person name="Fedrigo O."/>
            <person name="Jarvis E.D."/>
            <person name="Hiller M."/>
            <person name="Vernes S.C."/>
            <person name="Myers E.W."/>
            <person name="Teeling E.C."/>
        </authorList>
    </citation>
    <scope>NUCLEOTIDE SEQUENCE [LARGE SCALE GENOMIC DNA]</scope>
    <source>
        <strain evidence="12">MMyoMyo1</strain>
        <tissue evidence="12">Flight muscle</tissue>
    </source>
</reference>
<keyword evidence="13" id="KW-1185">Reference proteome</keyword>
<dbReference type="InterPro" id="IPR000649">
    <property type="entry name" value="IF-2B-related"/>
</dbReference>
<evidence type="ECO:0000256" key="4">
    <source>
        <dbReference type="ARBA" id="ARBA00022540"/>
    </source>
</evidence>
<keyword evidence="5" id="KW-0648">Protein biosynthesis</keyword>
<feature type="region of interest" description="Disordered" evidence="11">
    <location>
        <begin position="1"/>
        <end position="173"/>
    </location>
</feature>
<gene>
    <name evidence="12" type="ORF">mMyoMyo1_004366</name>
</gene>
<comment type="caution">
    <text evidence="12">The sequence shown here is derived from an EMBL/GenBank/DDBJ whole genome shotgun (WGS) entry which is preliminary data.</text>
</comment>
<evidence type="ECO:0000256" key="1">
    <source>
        <dbReference type="ARBA" id="ARBA00004514"/>
    </source>
</evidence>
<dbReference type="InterPro" id="IPR042529">
    <property type="entry name" value="IF_2B-like_C"/>
</dbReference>
<dbReference type="PANTHER" id="PTHR10233:SF14">
    <property type="entry name" value="TRANSLATION INITIATION FACTOR EIF-2B SUBUNIT DELTA"/>
    <property type="match status" value="1"/>
</dbReference>